<keyword evidence="2" id="KW-0732">Signal</keyword>
<evidence type="ECO:0000256" key="1">
    <source>
        <dbReference type="SAM" id="MobiDB-lite"/>
    </source>
</evidence>
<accession>A0ABZ2KX75</accession>
<feature type="compositionally biased region" description="Low complexity" evidence="1">
    <location>
        <begin position="41"/>
        <end position="50"/>
    </location>
</feature>
<feature type="chain" id="PRO_5045349085" description="Cytochrome c domain-containing protein" evidence="2">
    <location>
        <begin position="26"/>
        <end position="356"/>
    </location>
</feature>
<evidence type="ECO:0008006" key="5">
    <source>
        <dbReference type="Google" id="ProtNLM"/>
    </source>
</evidence>
<keyword evidence="4" id="KW-1185">Reference proteome</keyword>
<dbReference type="RefSeq" id="WP_394832797.1">
    <property type="nucleotide sequence ID" value="NZ_CP089929.1"/>
</dbReference>
<evidence type="ECO:0000313" key="3">
    <source>
        <dbReference type="EMBL" id="WXB03170.1"/>
    </source>
</evidence>
<gene>
    <name evidence="3" type="ORF">LVJ94_40480</name>
</gene>
<name>A0ABZ2KX75_9BACT</name>
<feature type="signal peptide" evidence="2">
    <location>
        <begin position="1"/>
        <end position="25"/>
    </location>
</feature>
<evidence type="ECO:0000256" key="2">
    <source>
        <dbReference type="SAM" id="SignalP"/>
    </source>
</evidence>
<dbReference type="PROSITE" id="PS51257">
    <property type="entry name" value="PROKAR_LIPOPROTEIN"/>
    <property type="match status" value="1"/>
</dbReference>
<dbReference type="Proteomes" id="UP001374803">
    <property type="component" value="Chromosome"/>
</dbReference>
<reference evidence="3" key="1">
    <citation type="submission" date="2021-12" db="EMBL/GenBank/DDBJ databases">
        <title>Discovery of the Pendulisporaceae a myxobacterial family with distinct sporulation behavior and unique specialized metabolism.</title>
        <authorList>
            <person name="Garcia R."/>
            <person name="Popoff A."/>
            <person name="Bader C.D."/>
            <person name="Loehr J."/>
            <person name="Walesch S."/>
            <person name="Walt C."/>
            <person name="Boldt J."/>
            <person name="Bunk B."/>
            <person name="Haeckl F.J.F.P.J."/>
            <person name="Gunesch A.P."/>
            <person name="Birkelbach J."/>
            <person name="Nuebel U."/>
            <person name="Pietschmann T."/>
            <person name="Bach T."/>
            <person name="Mueller R."/>
        </authorList>
    </citation>
    <scope>NUCLEOTIDE SEQUENCE</scope>
    <source>
        <strain evidence="3">MSr11367</strain>
    </source>
</reference>
<sequence>MRTIVSATKAGAAVLAAASLAGLFAACGSSSDGGGSPPPGIDAGPGDAGPSGPPQRISEAGLYSDIATKQVAATSLEYAPAYALWSDAADKKRWIVLPAGARIDTTDMDHWRFPIGTKLFKEFSRAGKRLETRLIQHVADTGKLEDDYLASTFVWRDDESDADLVVDGAPNVRGTDHDVPSRQDCFKCHRGEPGAILGFSAIQLFQPKAPASALTLRWLVEQGKLSAPPAADANFAAPGDETTSRAFGYLHANCGHCHNENGIAWADNPMKLRLLVGERDAATSSIYKATVGAKMDRPKTSGDTFRVVAGHPEQSGLLYRMSRRDGTPESMPPIASKHADPDAVSAVKAWIERLPP</sequence>
<organism evidence="3 4">
    <name type="scientific">Pendulispora rubella</name>
    <dbReference type="NCBI Taxonomy" id="2741070"/>
    <lineage>
        <taxon>Bacteria</taxon>
        <taxon>Pseudomonadati</taxon>
        <taxon>Myxococcota</taxon>
        <taxon>Myxococcia</taxon>
        <taxon>Myxococcales</taxon>
        <taxon>Sorangiineae</taxon>
        <taxon>Pendulisporaceae</taxon>
        <taxon>Pendulispora</taxon>
    </lineage>
</organism>
<dbReference type="EMBL" id="CP089983">
    <property type="protein sequence ID" value="WXB03170.1"/>
    <property type="molecule type" value="Genomic_DNA"/>
</dbReference>
<feature type="region of interest" description="Disordered" evidence="1">
    <location>
        <begin position="33"/>
        <end position="54"/>
    </location>
</feature>
<evidence type="ECO:0000313" key="4">
    <source>
        <dbReference type="Proteomes" id="UP001374803"/>
    </source>
</evidence>
<proteinExistence type="predicted"/>
<protein>
    <recommendedName>
        <fullName evidence="5">Cytochrome c domain-containing protein</fullName>
    </recommendedName>
</protein>